<proteinExistence type="predicted"/>
<name>A0A919D4B6_9ACTN</name>
<evidence type="ECO:0000313" key="2">
    <source>
        <dbReference type="Proteomes" id="UP000655443"/>
    </source>
</evidence>
<keyword evidence="2" id="KW-1185">Reference proteome</keyword>
<protein>
    <submittedName>
        <fullName evidence="1">Uncharacterized protein</fullName>
    </submittedName>
</protein>
<evidence type="ECO:0000313" key="1">
    <source>
        <dbReference type="EMBL" id="GHE09302.1"/>
    </source>
</evidence>
<reference evidence="1" key="1">
    <citation type="journal article" date="2014" name="Int. J. Syst. Evol. Microbiol.">
        <title>Complete genome sequence of Corynebacterium casei LMG S-19264T (=DSM 44701T), isolated from a smear-ripened cheese.</title>
        <authorList>
            <consortium name="US DOE Joint Genome Institute (JGI-PGF)"/>
            <person name="Walter F."/>
            <person name="Albersmeier A."/>
            <person name="Kalinowski J."/>
            <person name="Ruckert C."/>
        </authorList>
    </citation>
    <scope>NUCLEOTIDE SEQUENCE</scope>
    <source>
        <strain evidence="1">JCM 4714</strain>
    </source>
</reference>
<comment type="caution">
    <text evidence="1">The sequence shown here is derived from an EMBL/GenBank/DDBJ whole genome shotgun (WGS) entry which is preliminary data.</text>
</comment>
<gene>
    <name evidence="1" type="ORF">GCM10010339_61160</name>
</gene>
<organism evidence="1 2">
    <name type="scientific">Streptomyces alanosinicus</name>
    <dbReference type="NCBI Taxonomy" id="68171"/>
    <lineage>
        <taxon>Bacteria</taxon>
        <taxon>Bacillati</taxon>
        <taxon>Actinomycetota</taxon>
        <taxon>Actinomycetes</taxon>
        <taxon>Kitasatosporales</taxon>
        <taxon>Streptomycetaceae</taxon>
        <taxon>Streptomyces</taxon>
    </lineage>
</organism>
<dbReference type="Proteomes" id="UP000655443">
    <property type="component" value="Unassembled WGS sequence"/>
</dbReference>
<dbReference type="EMBL" id="BMVG01000019">
    <property type="protein sequence ID" value="GHE09302.1"/>
    <property type="molecule type" value="Genomic_DNA"/>
</dbReference>
<accession>A0A919D4B6</accession>
<dbReference type="AlphaFoldDB" id="A0A919D4B6"/>
<reference evidence="1" key="2">
    <citation type="submission" date="2020-09" db="EMBL/GenBank/DDBJ databases">
        <authorList>
            <person name="Sun Q."/>
            <person name="Ohkuma M."/>
        </authorList>
    </citation>
    <scope>NUCLEOTIDE SEQUENCE</scope>
    <source>
        <strain evidence="1">JCM 4714</strain>
    </source>
</reference>
<sequence length="179" mass="19546">MHELLAPVAEFGPEVRARTGRAGHRAQIAGLVAGVVARTVEDDPVHRAARREVLERVRQPDLATAARRGALQDVEHGRVEDIAADDRVPARRGPGRRLLRRAPHPYDAPLVRRFHHRAAVEVGLLRGDLHRPGRIAHRVQAYGVAPGGRRLLQFEGVVEVVLDGALVPAGTTAKHGNRL</sequence>